<protein>
    <submittedName>
        <fullName evidence="2">Uncharacterized protein</fullName>
    </submittedName>
</protein>
<feature type="compositionally biased region" description="Low complexity" evidence="1">
    <location>
        <begin position="43"/>
        <end position="66"/>
    </location>
</feature>
<proteinExistence type="predicted"/>
<comment type="caution">
    <text evidence="2">The sequence shown here is derived from an EMBL/GenBank/DDBJ whole genome shotgun (WGS) entry which is preliminary data.</text>
</comment>
<dbReference type="EMBL" id="BKCJ010379030">
    <property type="protein sequence ID" value="GFA16501.1"/>
    <property type="molecule type" value="Genomic_DNA"/>
</dbReference>
<gene>
    <name evidence="2" type="ORF">Tci_588473</name>
</gene>
<dbReference type="AlphaFoldDB" id="A0A699J7P0"/>
<feature type="region of interest" description="Disordered" evidence="1">
    <location>
        <begin position="1"/>
        <end position="107"/>
    </location>
</feature>
<evidence type="ECO:0000313" key="2">
    <source>
        <dbReference type="EMBL" id="GFA16501.1"/>
    </source>
</evidence>
<organism evidence="2">
    <name type="scientific">Tanacetum cinerariifolium</name>
    <name type="common">Dalmatian daisy</name>
    <name type="synonym">Chrysanthemum cinerariifolium</name>
    <dbReference type="NCBI Taxonomy" id="118510"/>
    <lineage>
        <taxon>Eukaryota</taxon>
        <taxon>Viridiplantae</taxon>
        <taxon>Streptophyta</taxon>
        <taxon>Embryophyta</taxon>
        <taxon>Tracheophyta</taxon>
        <taxon>Spermatophyta</taxon>
        <taxon>Magnoliopsida</taxon>
        <taxon>eudicotyledons</taxon>
        <taxon>Gunneridae</taxon>
        <taxon>Pentapetalae</taxon>
        <taxon>asterids</taxon>
        <taxon>campanulids</taxon>
        <taxon>Asterales</taxon>
        <taxon>Asteraceae</taxon>
        <taxon>Asteroideae</taxon>
        <taxon>Anthemideae</taxon>
        <taxon>Anthemidinae</taxon>
        <taxon>Tanacetum</taxon>
    </lineage>
</organism>
<feature type="compositionally biased region" description="Low complexity" evidence="1">
    <location>
        <begin position="76"/>
        <end position="94"/>
    </location>
</feature>
<reference evidence="2" key="1">
    <citation type="journal article" date="2019" name="Sci. Rep.">
        <title>Draft genome of Tanacetum cinerariifolium, the natural source of mosquito coil.</title>
        <authorList>
            <person name="Yamashiro T."/>
            <person name="Shiraishi A."/>
            <person name="Satake H."/>
            <person name="Nakayama K."/>
        </authorList>
    </citation>
    <scope>NUCLEOTIDE SEQUENCE</scope>
</reference>
<name>A0A699J7P0_TANCI</name>
<evidence type="ECO:0000256" key="1">
    <source>
        <dbReference type="SAM" id="MobiDB-lite"/>
    </source>
</evidence>
<sequence length="133" mass="14389">MASTQASLFKPSKKLKLTLIPPRKPPCTQLFEELTKDDDDIQTPSPIAKSSSPSSPNAPSKTPSTKGTSFNLGTASSSFKSRPNSSPFSSRTTPSPQPTNPFIDNPMDVPKKFLIHFQSKVIPHTLTLPPSLL</sequence>
<accession>A0A699J7P0</accession>